<name>A0A6F9D6J3_9ASCI</name>
<accession>A0A6F9D6J3</accession>
<evidence type="ECO:0000256" key="26">
    <source>
        <dbReference type="ARBA" id="ARBA00044480"/>
    </source>
</evidence>
<dbReference type="InterPro" id="IPR045579">
    <property type="entry name" value="AGK_C"/>
</dbReference>
<dbReference type="GO" id="GO:0046512">
    <property type="term" value="P:sphingosine biosynthetic process"/>
    <property type="evidence" value="ECO:0007669"/>
    <property type="project" value="TreeGrafter"/>
</dbReference>
<dbReference type="PROSITE" id="PS50146">
    <property type="entry name" value="DAGK"/>
    <property type="match status" value="1"/>
</dbReference>
<evidence type="ECO:0000256" key="27">
    <source>
        <dbReference type="ARBA" id="ARBA00048034"/>
    </source>
</evidence>
<keyword evidence="13" id="KW-0472">Membrane</keyword>
<dbReference type="EC" id="2.7.1.138" evidence="22"/>
<dbReference type="GO" id="GO:0005524">
    <property type="term" value="F:ATP binding"/>
    <property type="evidence" value="ECO:0007669"/>
    <property type="project" value="UniProtKB-KW"/>
</dbReference>
<evidence type="ECO:0000256" key="23">
    <source>
        <dbReference type="ARBA" id="ARBA00026098"/>
    </source>
</evidence>
<keyword evidence="10" id="KW-0067">ATP-binding</keyword>
<dbReference type="SMART" id="SM00046">
    <property type="entry name" value="DAGKc"/>
    <property type="match status" value="1"/>
</dbReference>
<comment type="catalytic activity">
    <reaction evidence="26">
        <text>a 2-acylglycerol + ATP = a 2-acyl-sn-glycerol 3-phosphate + ADP + H(+)</text>
        <dbReference type="Rhea" id="RHEA:39847"/>
        <dbReference type="ChEBI" id="CHEBI:15378"/>
        <dbReference type="ChEBI" id="CHEBI:17389"/>
        <dbReference type="ChEBI" id="CHEBI:30616"/>
        <dbReference type="ChEBI" id="CHEBI:64982"/>
        <dbReference type="ChEBI" id="CHEBI:456216"/>
    </reaction>
    <physiologicalReaction direction="left-to-right" evidence="26">
        <dbReference type="Rhea" id="RHEA:39848"/>
    </physiologicalReaction>
</comment>
<proteinExistence type="evidence at transcript level"/>
<comment type="catalytic activity">
    <reaction evidence="19">
        <text>2-(5Z,8Z,11Z,14Z-eicosatetraenoyl)-glycerol + ATP = 2-(5Z,8Z,11Z,14Z-eicosatetraenoyl)-sn-glycero-3-phosphate + ADP + H(+)</text>
        <dbReference type="Rhea" id="RHEA:43316"/>
        <dbReference type="ChEBI" id="CHEBI:15378"/>
        <dbReference type="ChEBI" id="CHEBI:30616"/>
        <dbReference type="ChEBI" id="CHEBI:52392"/>
        <dbReference type="ChEBI" id="CHEBI:78209"/>
        <dbReference type="ChEBI" id="CHEBI:456216"/>
    </reaction>
    <physiologicalReaction direction="left-to-right" evidence="19">
        <dbReference type="Rhea" id="RHEA:43317"/>
    </physiologicalReaction>
</comment>
<dbReference type="GO" id="GO:0005743">
    <property type="term" value="C:mitochondrial inner membrane"/>
    <property type="evidence" value="ECO:0007669"/>
    <property type="project" value="UniProtKB-SubCell"/>
</dbReference>
<keyword evidence="12" id="KW-0496">Mitochondrion</keyword>
<evidence type="ECO:0000256" key="17">
    <source>
        <dbReference type="ARBA" id="ARBA00024505"/>
    </source>
</evidence>
<evidence type="ECO:0000256" key="16">
    <source>
        <dbReference type="ARBA" id="ARBA00024483"/>
    </source>
</evidence>
<keyword evidence="9" id="KW-0999">Mitochondrion inner membrane</keyword>
<evidence type="ECO:0000256" key="6">
    <source>
        <dbReference type="ARBA" id="ARBA00022679"/>
    </source>
</evidence>
<feature type="domain" description="DAGKc" evidence="30">
    <location>
        <begin position="57"/>
        <end position="199"/>
    </location>
</feature>
<evidence type="ECO:0000256" key="15">
    <source>
        <dbReference type="ARBA" id="ARBA00023411"/>
    </source>
</evidence>
<evidence type="ECO:0000256" key="25">
    <source>
        <dbReference type="ARBA" id="ARBA00030553"/>
    </source>
</evidence>
<dbReference type="Gene3D" id="3.40.50.10330">
    <property type="entry name" value="Probable inorganic polyphosphate/atp-NAD kinase, domain 1"/>
    <property type="match status" value="1"/>
</dbReference>
<keyword evidence="7" id="KW-0547">Nucleotide-binding</keyword>
<dbReference type="AlphaFoldDB" id="A0A6F9D6J3"/>
<dbReference type="GO" id="GO:0046513">
    <property type="term" value="P:ceramide biosynthetic process"/>
    <property type="evidence" value="ECO:0007669"/>
    <property type="project" value="TreeGrafter"/>
</dbReference>
<evidence type="ECO:0000256" key="21">
    <source>
        <dbReference type="ARBA" id="ARBA00025749"/>
    </source>
</evidence>
<evidence type="ECO:0000256" key="29">
    <source>
        <dbReference type="ARBA" id="ARBA00048876"/>
    </source>
</evidence>
<comment type="subcellular location">
    <subcellularLocation>
        <location evidence="3">Mitochondrion inner membrane</location>
        <topology evidence="3">Peripheral membrane protein</topology>
    </subcellularLocation>
    <subcellularLocation>
        <location evidence="2">Mitochondrion intermembrane space</location>
    </subcellularLocation>
</comment>
<evidence type="ECO:0000256" key="20">
    <source>
        <dbReference type="ARBA" id="ARBA00024636"/>
    </source>
</evidence>
<comment type="catalytic activity">
    <reaction evidence="14">
        <text>1,2-di-(9Z-octadecenoyl)-sn-glycerol + ATP = 1,2-di-(9Z-octadecenoyl)-sn-glycero-3-phosphate + ADP + H(+)</text>
        <dbReference type="Rhea" id="RHEA:40327"/>
        <dbReference type="ChEBI" id="CHEBI:15378"/>
        <dbReference type="ChEBI" id="CHEBI:30616"/>
        <dbReference type="ChEBI" id="CHEBI:52333"/>
        <dbReference type="ChEBI" id="CHEBI:74546"/>
        <dbReference type="ChEBI" id="CHEBI:456216"/>
    </reaction>
    <physiologicalReaction direction="left-to-right" evidence="14">
        <dbReference type="Rhea" id="RHEA:40328"/>
    </physiologicalReaction>
</comment>
<evidence type="ECO:0000256" key="8">
    <source>
        <dbReference type="ARBA" id="ARBA00022777"/>
    </source>
</evidence>
<dbReference type="SUPFAM" id="SSF111331">
    <property type="entry name" value="NAD kinase/diacylglycerol kinase-like"/>
    <property type="match status" value="1"/>
</dbReference>
<evidence type="ECO:0000256" key="9">
    <source>
        <dbReference type="ARBA" id="ARBA00022792"/>
    </source>
</evidence>
<reference evidence="31" key="1">
    <citation type="submission" date="2020-04" db="EMBL/GenBank/DDBJ databases">
        <authorList>
            <person name="Neveu A P."/>
        </authorList>
    </citation>
    <scope>NUCLEOTIDE SEQUENCE</scope>
    <source>
        <tissue evidence="31">Whole embryo</tissue>
    </source>
</reference>
<keyword evidence="6" id="KW-0808">Transferase</keyword>
<evidence type="ECO:0000256" key="22">
    <source>
        <dbReference type="ARBA" id="ARBA00026096"/>
    </source>
</evidence>
<dbReference type="PANTHER" id="PTHR12358:SF31">
    <property type="entry name" value="ACYLGLYCEROL KINASE, MITOCHONDRIAL"/>
    <property type="match status" value="1"/>
</dbReference>
<evidence type="ECO:0000256" key="28">
    <source>
        <dbReference type="ARBA" id="ARBA00048663"/>
    </source>
</evidence>
<comment type="catalytic activity">
    <reaction evidence="17">
        <text>1-(9Z-octadecenoyl)-sn-glycerol + ATP = 1-(9Z-octadecenoyl)-sn-glycero-3-phosphate + ADP + H(+)</text>
        <dbReference type="Rhea" id="RHEA:41079"/>
        <dbReference type="ChEBI" id="CHEBI:15378"/>
        <dbReference type="ChEBI" id="CHEBI:30616"/>
        <dbReference type="ChEBI" id="CHEBI:74544"/>
        <dbReference type="ChEBI" id="CHEBI:75757"/>
        <dbReference type="ChEBI" id="CHEBI:456216"/>
    </reaction>
    <physiologicalReaction direction="left-to-right" evidence="17">
        <dbReference type="Rhea" id="RHEA:41080"/>
    </physiologicalReaction>
</comment>
<dbReference type="Pfam" id="PF19712">
    <property type="entry name" value="AGK_C"/>
    <property type="match status" value="1"/>
</dbReference>
<keyword evidence="8 31" id="KW-0418">Kinase</keyword>
<comment type="catalytic activity">
    <reaction evidence="27">
        <text>an N-acylsphing-4-enine + ATP = an N-acylsphing-4-enine 1-phosphate + ADP + H(+)</text>
        <dbReference type="Rhea" id="RHEA:17929"/>
        <dbReference type="ChEBI" id="CHEBI:15378"/>
        <dbReference type="ChEBI" id="CHEBI:30616"/>
        <dbReference type="ChEBI" id="CHEBI:52639"/>
        <dbReference type="ChEBI" id="CHEBI:57674"/>
        <dbReference type="ChEBI" id="CHEBI:456216"/>
        <dbReference type="EC" id="2.7.1.138"/>
    </reaction>
    <physiologicalReaction direction="left-to-right" evidence="27">
        <dbReference type="Rhea" id="RHEA:17930"/>
    </physiologicalReaction>
</comment>
<evidence type="ECO:0000256" key="10">
    <source>
        <dbReference type="ARBA" id="ARBA00022840"/>
    </source>
</evidence>
<comment type="catalytic activity">
    <reaction evidence="28">
        <text>a monoacylglycerol + ATP = a monoacyl-sn-glycero-3-phosphate + ADP + H(+)</text>
        <dbReference type="Rhea" id="RHEA:19293"/>
        <dbReference type="ChEBI" id="CHEBI:15378"/>
        <dbReference type="ChEBI" id="CHEBI:17408"/>
        <dbReference type="ChEBI" id="CHEBI:30616"/>
        <dbReference type="ChEBI" id="CHEBI:77589"/>
        <dbReference type="ChEBI" id="CHEBI:456216"/>
        <dbReference type="EC" id="2.7.1.94"/>
    </reaction>
    <physiologicalReaction direction="left-to-right" evidence="28">
        <dbReference type="Rhea" id="RHEA:19294"/>
    </physiologicalReaction>
</comment>
<evidence type="ECO:0000256" key="3">
    <source>
        <dbReference type="ARBA" id="ARBA00004637"/>
    </source>
</evidence>
<evidence type="ECO:0000256" key="24">
    <source>
        <dbReference type="ARBA" id="ARBA00026142"/>
    </source>
</evidence>
<dbReference type="EMBL" id="LR782778">
    <property type="protein sequence ID" value="CAB3220583.1"/>
    <property type="molecule type" value="mRNA"/>
</dbReference>
<keyword evidence="11" id="KW-0443">Lipid metabolism</keyword>
<dbReference type="GO" id="GO:0047620">
    <property type="term" value="F:acylglycerol kinase activity"/>
    <property type="evidence" value="ECO:0007669"/>
    <property type="project" value="UniProtKB-EC"/>
</dbReference>
<evidence type="ECO:0000313" key="31">
    <source>
        <dbReference type="EMBL" id="CAB3220583.1"/>
    </source>
</evidence>
<dbReference type="EC" id="2.7.1.107" evidence="5"/>
<evidence type="ECO:0000256" key="7">
    <source>
        <dbReference type="ARBA" id="ARBA00022741"/>
    </source>
</evidence>
<organism evidence="31">
    <name type="scientific">Phallusia mammillata</name>
    <dbReference type="NCBI Taxonomy" id="59560"/>
    <lineage>
        <taxon>Eukaryota</taxon>
        <taxon>Metazoa</taxon>
        <taxon>Chordata</taxon>
        <taxon>Tunicata</taxon>
        <taxon>Ascidiacea</taxon>
        <taxon>Phlebobranchia</taxon>
        <taxon>Ascidiidae</taxon>
        <taxon>Phallusia</taxon>
    </lineage>
</organism>
<comment type="cofactor">
    <cofactor evidence="1">
        <name>Mg(2+)</name>
        <dbReference type="ChEBI" id="CHEBI:18420"/>
    </cofactor>
</comment>
<dbReference type="InterPro" id="IPR001206">
    <property type="entry name" value="Diacylglycerol_kinase_cat_dom"/>
</dbReference>
<evidence type="ECO:0000256" key="4">
    <source>
        <dbReference type="ARBA" id="ARBA00005175"/>
    </source>
</evidence>
<comment type="catalytic activity">
    <reaction evidence="29">
        <text>N-(hexanoyl)sphing-4-enine + ATP = N-hexanoylsphing-4-enine 1-phosphate + ADP + H(+)</text>
        <dbReference type="Rhea" id="RHEA:43312"/>
        <dbReference type="ChEBI" id="CHEBI:15378"/>
        <dbReference type="ChEBI" id="CHEBI:30616"/>
        <dbReference type="ChEBI" id="CHEBI:63867"/>
        <dbReference type="ChEBI" id="CHEBI:82959"/>
        <dbReference type="ChEBI" id="CHEBI:456216"/>
    </reaction>
    <physiologicalReaction direction="left-to-right" evidence="29">
        <dbReference type="Rhea" id="RHEA:43313"/>
    </physiologicalReaction>
</comment>
<evidence type="ECO:0000256" key="5">
    <source>
        <dbReference type="ARBA" id="ARBA00012133"/>
    </source>
</evidence>
<comment type="catalytic activity">
    <reaction evidence="20">
        <text>1-hexadecanoyl-sn-glycerol + ATP = 1-hexadecanoyl-sn-glycero-3-phosphate + ADP + H(+)</text>
        <dbReference type="Rhea" id="RHEA:43308"/>
        <dbReference type="ChEBI" id="CHEBI:15378"/>
        <dbReference type="ChEBI" id="CHEBI:30616"/>
        <dbReference type="ChEBI" id="CHEBI:57518"/>
        <dbReference type="ChEBI" id="CHEBI:75542"/>
        <dbReference type="ChEBI" id="CHEBI:456216"/>
    </reaction>
    <physiologicalReaction direction="left-to-right" evidence="20">
        <dbReference type="Rhea" id="RHEA:43309"/>
    </physiologicalReaction>
</comment>
<evidence type="ECO:0000256" key="1">
    <source>
        <dbReference type="ARBA" id="ARBA00001946"/>
    </source>
</evidence>
<dbReference type="GO" id="GO:0005758">
    <property type="term" value="C:mitochondrial intermembrane space"/>
    <property type="evidence" value="ECO:0007669"/>
    <property type="project" value="UniProtKB-SubCell"/>
</dbReference>
<evidence type="ECO:0000256" key="14">
    <source>
        <dbReference type="ARBA" id="ARBA00023371"/>
    </source>
</evidence>
<protein>
    <recommendedName>
        <fullName evidence="24">Acylglycerol kinase, mitochondrial</fullName>
        <ecNumber evidence="5">2.7.1.107</ecNumber>
        <ecNumber evidence="22">2.7.1.138</ecNumber>
        <ecNumber evidence="23">2.7.1.94</ecNumber>
    </recommendedName>
    <alternativeName>
        <fullName evidence="25">Multiple substrate lipid kinase</fullName>
    </alternativeName>
</protein>
<dbReference type="Pfam" id="PF00781">
    <property type="entry name" value="DAGK_cat"/>
    <property type="match status" value="1"/>
</dbReference>
<dbReference type="InterPro" id="IPR017438">
    <property type="entry name" value="ATP-NAD_kinase_N"/>
</dbReference>
<dbReference type="InterPro" id="IPR050187">
    <property type="entry name" value="Lipid_Phosphate_FormReg"/>
</dbReference>
<evidence type="ECO:0000256" key="19">
    <source>
        <dbReference type="ARBA" id="ARBA00024556"/>
    </source>
</evidence>
<dbReference type="GO" id="GO:0001729">
    <property type="term" value="F:ceramide kinase activity"/>
    <property type="evidence" value="ECO:0007669"/>
    <property type="project" value="UniProtKB-EC"/>
</dbReference>
<gene>
    <name evidence="31" type="primary">Agk-002</name>
</gene>
<sequence length="435" mass="48933">MNAIKSIRNNPKKSIAGALVATALGKWINGLYNDHLFRFTMCHSVEHIGTEPIKSFEQPKKITVFLNPAANSGKATTLFDKNAAPILYLSGCQITVIKSEYEGQAKQFMSVLDKPDMIVAAGGDGTVNEVVTGLLRRPDFENWRDVPIGIIPLGKTNTICRLLSNPNSDRPAKWIMESTSDLLEGKTRKMDIMKIEAETGGKPVFALSDIRWGSYRDAVEKTNKYWYFGPLKKYMTFVFASFRTSIKTSREIELSYIHPQPIPVCEVKADFKKLHQQATASILSKLFGALTWWWPWKDAVKSAYQPSIESTPVENPIQEKADVYDVKDLSLKTLEFMVTANSHDTSLKRECAALNVSAENDNFSMMDYIQNGPNRNQTGRHKALHPTTEIECSKLEIKPDNVEGTWFSVDSENYEAMPCTIEVIPNKLKMVCSSR</sequence>
<evidence type="ECO:0000256" key="12">
    <source>
        <dbReference type="ARBA" id="ARBA00023128"/>
    </source>
</evidence>
<comment type="similarity">
    <text evidence="21">Belongs to the AGK family.</text>
</comment>
<dbReference type="UniPathway" id="UPA00230"/>
<evidence type="ECO:0000256" key="13">
    <source>
        <dbReference type="ARBA" id="ARBA00023136"/>
    </source>
</evidence>
<dbReference type="GO" id="GO:0004143">
    <property type="term" value="F:ATP-dependent diacylglycerol kinase activity"/>
    <property type="evidence" value="ECO:0007669"/>
    <property type="project" value="UniProtKB-EC"/>
</dbReference>
<comment type="catalytic activity">
    <reaction evidence="15">
        <text>a 1,2-diacyl-sn-glycerol + ATP = a 1,2-diacyl-sn-glycero-3-phosphate + ADP + H(+)</text>
        <dbReference type="Rhea" id="RHEA:10272"/>
        <dbReference type="ChEBI" id="CHEBI:15378"/>
        <dbReference type="ChEBI" id="CHEBI:17815"/>
        <dbReference type="ChEBI" id="CHEBI:30616"/>
        <dbReference type="ChEBI" id="CHEBI:58608"/>
        <dbReference type="ChEBI" id="CHEBI:456216"/>
        <dbReference type="EC" id="2.7.1.107"/>
    </reaction>
    <physiologicalReaction direction="left-to-right" evidence="15">
        <dbReference type="Rhea" id="RHEA:10273"/>
    </physiologicalReaction>
</comment>
<evidence type="ECO:0000256" key="2">
    <source>
        <dbReference type="ARBA" id="ARBA00004569"/>
    </source>
</evidence>
<evidence type="ECO:0000259" key="30">
    <source>
        <dbReference type="PROSITE" id="PS50146"/>
    </source>
</evidence>
<comment type="pathway">
    <text evidence="4">Lipid metabolism; glycerolipid metabolism.</text>
</comment>
<dbReference type="GO" id="GO:0046486">
    <property type="term" value="P:glycerolipid metabolic process"/>
    <property type="evidence" value="ECO:0007669"/>
    <property type="project" value="UniProtKB-UniPathway"/>
</dbReference>
<dbReference type="InterPro" id="IPR016064">
    <property type="entry name" value="NAD/diacylglycerol_kinase_sf"/>
</dbReference>
<dbReference type="PANTHER" id="PTHR12358">
    <property type="entry name" value="SPHINGOSINE KINASE"/>
    <property type="match status" value="1"/>
</dbReference>
<evidence type="ECO:0000256" key="18">
    <source>
        <dbReference type="ARBA" id="ARBA00024512"/>
    </source>
</evidence>
<evidence type="ECO:0000256" key="11">
    <source>
        <dbReference type="ARBA" id="ARBA00023098"/>
    </source>
</evidence>
<dbReference type="EC" id="2.7.1.94" evidence="23"/>
<comment type="catalytic activity">
    <reaction evidence="18">
        <text>a 1-acyl-sn-glycerol + ATP = a 1-acyl-sn-glycero-3-phosphate + ADP + H(+)</text>
        <dbReference type="Rhea" id="RHEA:33747"/>
        <dbReference type="ChEBI" id="CHEBI:15378"/>
        <dbReference type="ChEBI" id="CHEBI:30616"/>
        <dbReference type="ChEBI" id="CHEBI:57970"/>
        <dbReference type="ChEBI" id="CHEBI:64683"/>
        <dbReference type="ChEBI" id="CHEBI:456216"/>
    </reaction>
    <physiologicalReaction direction="left-to-right" evidence="18">
        <dbReference type="Rhea" id="RHEA:33748"/>
    </physiologicalReaction>
</comment>
<comment type="catalytic activity">
    <reaction evidence="16">
        <text>1-(5Z,8Z,11Z,14Z-eicosatetraenoyl)-sn-glycerol + ATP = 1-(5Z,8Z,11Z,14Z-eicosatetraenoyl)-sn-glycero-3-phosphate + ADP + H(+)</text>
        <dbReference type="Rhea" id="RHEA:43328"/>
        <dbReference type="ChEBI" id="CHEBI:15378"/>
        <dbReference type="ChEBI" id="CHEBI:30616"/>
        <dbReference type="ChEBI" id="CHEBI:34071"/>
        <dbReference type="ChEBI" id="CHEBI:74938"/>
        <dbReference type="ChEBI" id="CHEBI:456216"/>
    </reaction>
    <physiologicalReaction direction="left-to-right" evidence="16">
        <dbReference type="Rhea" id="RHEA:43329"/>
    </physiologicalReaction>
</comment>